<reference evidence="1 2" key="1">
    <citation type="submission" date="2019-05" db="EMBL/GenBank/DDBJ databases">
        <title>Roseovarius bejariae sp. nov., a moderately halophylic bacterium isolated from a saline soil in Rambla Salada (Murcia).</title>
        <authorList>
            <person name="Castro D.J."/>
            <person name="Gomez-Altuve A."/>
            <person name="Reina J.C."/>
            <person name="Rodriguez M."/>
            <person name="Sampedro I."/>
            <person name="Llamas I."/>
            <person name="Martinez-Checa F."/>
        </authorList>
    </citation>
    <scope>NUCLEOTIDE SEQUENCE [LARGE SCALE GENOMIC DNA]</scope>
    <source>
        <strain evidence="1 2">A21</strain>
    </source>
</reference>
<evidence type="ECO:0000313" key="1">
    <source>
        <dbReference type="EMBL" id="MRU15068.1"/>
    </source>
</evidence>
<sequence>MSMEEARCSNGPFPMPCVAGECPDQRCFGVRAMRKLLCLALVLFGVPLAAEERTAILYDVHLIGAKIGEITIVGQQANGQYVARSQFKTTGIVSALKQMHGDVSVNGRVSADDHTPGHYSETINDGRRFTDVKVRFGGSEPRLLSGDPDSSAPPADTSTLRNALDPLTALYLILRDQPQDGLCRFKRDIYDGHRHARLLLGSPRKGKQRVTCSGEYRRLEGYSKSEKKERNIPFTVLYTQDAEAMSATRIDIKTKYGKAILLRR</sequence>
<dbReference type="AlphaFoldDB" id="A0A844D1K7"/>
<protein>
    <submittedName>
        <fullName evidence="1">DUF3108 domain-containing protein</fullName>
    </submittedName>
</protein>
<dbReference type="OrthoDB" id="7844015at2"/>
<evidence type="ECO:0000313" key="2">
    <source>
        <dbReference type="Proteomes" id="UP000564704"/>
    </source>
</evidence>
<organism evidence="1 2">
    <name type="scientific">Roseovarius bejariae</name>
    <dbReference type="NCBI Taxonomy" id="2576383"/>
    <lineage>
        <taxon>Bacteria</taxon>
        <taxon>Pseudomonadati</taxon>
        <taxon>Pseudomonadota</taxon>
        <taxon>Alphaproteobacteria</taxon>
        <taxon>Rhodobacterales</taxon>
        <taxon>Roseobacteraceae</taxon>
        <taxon>Roseovarius</taxon>
    </lineage>
</organism>
<name>A0A844D1K7_9RHOB</name>
<proteinExistence type="predicted"/>
<keyword evidence="2" id="KW-1185">Reference proteome</keyword>
<comment type="caution">
    <text evidence="1">The sequence shown here is derived from an EMBL/GenBank/DDBJ whole genome shotgun (WGS) entry which is preliminary data.</text>
</comment>
<dbReference type="EMBL" id="SZWE01000001">
    <property type="protein sequence ID" value="MRU15068.1"/>
    <property type="molecule type" value="Genomic_DNA"/>
</dbReference>
<dbReference type="Pfam" id="PF11306">
    <property type="entry name" value="DUF3108"/>
    <property type="match status" value="1"/>
</dbReference>
<accession>A0A844D1K7</accession>
<dbReference type="InterPro" id="IPR021457">
    <property type="entry name" value="DUF3108"/>
</dbReference>
<dbReference type="Proteomes" id="UP000564704">
    <property type="component" value="Unassembled WGS sequence"/>
</dbReference>
<gene>
    <name evidence="1" type="ORF">FDP25_06455</name>
</gene>